<accession>A0A7W2YJG1</accession>
<evidence type="ECO:0000256" key="2">
    <source>
        <dbReference type="ARBA" id="ARBA00023276"/>
    </source>
</evidence>
<feature type="domain" description="Photosynthesis system II assembly factor Ycf48/Hcf136-like" evidence="5">
    <location>
        <begin position="182"/>
        <end position="374"/>
    </location>
</feature>
<dbReference type="SUPFAM" id="SSF50939">
    <property type="entry name" value="Sialidases"/>
    <property type="match status" value="1"/>
</dbReference>
<reference evidence="6 7" key="1">
    <citation type="submission" date="2020-07" db="EMBL/GenBank/DDBJ databases">
        <title>Halieaceae bacterium, F7430, whole genome shotgun sequencing project.</title>
        <authorList>
            <person name="Jiang S."/>
            <person name="Liu Z.W."/>
            <person name="Du Z.J."/>
        </authorList>
    </citation>
    <scope>NUCLEOTIDE SEQUENCE [LARGE SCALE GENOMIC DNA]</scope>
    <source>
        <strain evidence="6 7">F7430</strain>
    </source>
</reference>
<keyword evidence="4" id="KW-0732">Signal</keyword>
<sequence>MARSNAACRPFLAVVLLALLTFAQPGSTAEDFVFLPALRVDEPEQMQLLDIARAGERLVAVGERGVIILSDDHGRSWRQAEVPVSTTLTAVHFPEPDSGWAVGHAGAILHSADGGDTWELQFDGREANRQYLAWAQARAASLEAELAASEDAEQLGALEEALDEAQFAAEDAADAIDTGPADPFLDVLFTDAKSGFAIGAYGMLYRTDNGGDDWRIAIDGIANPYRYHYYAIAQDSAGGLYLSGEAGLLYHSEDAGSTWRRVEDLYDGSLFGLIVSGERVYAYGLRGHIFKASTASADWAEFTNNNGTSLYGGVRLADGQALMVGAGGLALAISENGTQQAWRHPSRASLSSAVQAANGDVWLVGMSGLMALSEANSL</sequence>
<comment type="caution">
    <text evidence="6">The sequence shown here is derived from an EMBL/GenBank/DDBJ whole genome shotgun (WGS) entry which is preliminary data.</text>
</comment>
<dbReference type="PANTHER" id="PTHR47199:SF2">
    <property type="entry name" value="PHOTOSYSTEM II STABILITY_ASSEMBLY FACTOR HCF136, CHLOROPLASTIC"/>
    <property type="match status" value="1"/>
</dbReference>
<dbReference type="InterPro" id="IPR028203">
    <property type="entry name" value="PSII_CF48-like_dom"/>
</dbReference>
<proteinExistence type="predicted"/>
<dbReference type="AlphaFoldDB" id="A0A7W2YJG1"/>
<feature type="domain" description="Photosynthesis system II assembly factor Ycf48/Hcf136-like" evidence="5">
    <location>
        <begin position="75"/>
        <end position="121"/>
    </location>
</feature>
<evidence type="ECO:0000256" key="4">
    <source>
        <dbReference type="SAM" id="SignalP"/>
    </source>
</evidence>
<dbReference type="EMBL" id="JACFXU010000014">
    <property type="protein sequence ID" value="MBA6413062.1"/>
    <property type="molecule type" value="Genomic_DNA"/>
</dbReference>
<organism evidence="6 7">
    <name type="scientific">Sediminihaliea albiluteola</name>
    <dbReference type="NCBI Taxonomy" id="2758564"/>
    <lineage>
        <taxon>Bacteria</taxon>
        <taxon>Pseudomonadati</taxon>
        <taxon>Pseudomonadota</taxon>
        <taxon>Gammaproteobacteria</taxon>
        <taxon>Cellvibrionales</taxon>
        <taxon>Halieaceae</taxon>
        <taxon>Sediminihaliea</taxon>
    </lineage>
</organism>
<keyword evidence="3" id="KW-0175">Coiled coil</keyword>
<dbReference type="GO" id="GO:0009523">
    <property type="term" value="C:photosystem II"/>
    <property type="evidence" value="ECO:0007669"/>
    <property type="project" value="UniProtKB-KW"/>
</dbReference>
<keyword evidence="7" id="KW-1185">Reference proteome</keyword>
<feature type="chain" id="PRO_5031027229" evidence="4">
    <location>
        <begin position="24"/>
        <end position="378"/>
    </location>
</feature>
<keyword evidence="1" id="KW-0602">Photosynthesis</keyword>
<protein>
    <submittedName>
        <fullName evidence="6">Sialidase</fullName>
    </submittedName>
</protein>
<dbReference type="Gene3D" id="2.130.10.10">
    <property type="entry name" value="YVTN repeat-like/Quinoprotein amine dehydrogenase"/>
    <property type="match status" value="2"/>
</dbReference>
<evidence type="ECO:0000313" key="6">
    <source>
        <dbReference type="EMBL" id="MBA6413062.1"/>
    </source>
</evidence>
<dbReference type="InterPro" id="IPR036278">
    <property type="entry name" value="Sialidase_sf"/>
</dbReference>
<gene>
    <name evidence="6" type="ORF">H2508_08065</name>
</gene>
<name>A0A7W2YJG1_9GAMM</name>
<dbReference type="GO" id="GO:0015979">
    <property type="term" value="P:photosynthesis"/>
    <property type="evidence" value="ECO:0007669"/>
    <property type="project" value="UniProtKB-KW"/>
</dbReference>
<evidence type="ECO:0000313" key="7">
    <source>
        <dbReference type="Proteomes" id="UP000539350"/>
    </source>
</evidence>
<dbReference type="InterPro" id="IPR015943">
    <property type="entry name" value="WD40/YVTN_repeat-like_dom_sf"/>
</dbReference>
<feature type="signal peptide" evidence="4">
    <location>
        <begin position="1"/>
        <end position="23"/>
    </location>
</feature>
<keyword evidence="2" id="KW-0604">Photosystem II</keyword>
<dbReference type="PANTHER" id="PTHR47199">
    <property type="entry name" value="PHOTOSYSTEM II STABILITY/ASSEMBLY FACTOR HCF136, CHLOROPLASTIC"/>
    <property type="match status" value="1"/>
</dbReference>
<dbReference type="Proteomes" id="UP000539350">
    <property type="component" value="Unassembled WGS sequence"/>
</dbReference>
<feature type="coiled-coil region" evidence="3">
    <location>
        <begin position="132"/>
        <end position="178"/>
    </location>
</feature>
<dbReference type="Pfam" id="PF14870">
    <property type="entry name" value="PSII_BNR"/>
    <property type="match status" value="2"/>
</dbReference>
<evidence type="ECO:0000256" key="3">
    <source>
        <dbReference type="SAM" id="Coils"/>
    </source>
</evidence>
<evidence type="ECO:0000256" key="1">
    <source>
        <dbReference type="ARBA" id="ARBA00022531"/>
    </source>
</evidence>
<evidence type="ECO:0000259" key="5">
    <source>
        <dbReference type="Pfam" id="PF14870"/>
    </source>
</evidence>